<dbReference type="GO" id="GO:0004674">
    <property type="term" value="F:protein serine/threonine kinase activity"/>
    <property type="evidence" value="ECO:0007669"/>
    <property type="project" value="UniProtKB-KW"/>
</dbReference>
<dbReference type="SUPFAM" id="SSF55874">
    <property type="entry name" value="ATPase domain of HSP90 chaperone/DNA topoisomerase II/histidine kinase"/>
    <property type="match status" value="1"/>
</dbReference>
<dbReference type="Pfam" id="PF13581">
    <property type="entry name" value="HATPase_c_2"/>
    <property type="match status" value="1"/>
</dbReference>
<evidence type="ECO:0000313" key="4">
    <source>
        <dbReference type="Proteomes" id="UP000660745"/>
    </source>
</evidence>
<evidence type="ECO:0000313" key="3">
    <source>
        <dbReference type="EMBL" id="GGP05667.1"/>
    </source>
</evidence>
<dbReference type="Gene3D" id="3.30.565.10">
    <property type="entry name" value="Histidine kinase-like ATPase, C-terminal domain"/>
    <property type="match status" value="1"/>
</dbReference>
<evidence type="ECO:0000259" key="2">
    <source>
        <dbReference type="Pfam" id="PF13581"/>
    </source>
</evidence>
<feature type="domain" description="Histidine kinase/HSP90-like ATPase" evidence="2">
    <location>
        <begin position="27"/>
        <end position="128"/>
    </location>
</feature>
<proteinExistence type="predicted"/>
<gene>
    <name evidence="3" type="ORF">GCM10012278_26120</name>
</gene>
<dbReference type="PANTHER" id="PTHR35526:SF3">
    <property type="entry name" value="ANTI-SIGMA-F FACTOR RSBW"/>
    <property type="match status" value="1"/>
</dbReference>
<keyword evidence="1" id="KW-0723">Serine/threonine-protein kinase</keyword>
<dbReference type="PANTHER" id="PTHR35526">
    <property type="entry name" value="ANTI-SIGMA-F FACTOR RSBW-RELATED"/>
    <property type="match status" value="1"/>
</dbReference>
<protein>
    <recommendedName>
        <fullName evidence="2">Histidine kinase/HSP90-like ATPase domain-containing protein</fullName>
    </recommendedName>
</protein>
<dbReference type="InterPro" id="IPR003594">
    <property type="entry name" value="HATPase_dom"/>
</dbReference>
<keyword evidence="1" id="KW-0418">Kinase</keyword>
<keyword evidence="4" id="KW-1185">Reference proteome</keyword>
<accession>A0A918E5B3</accession>
<dbReference type="InterPro" id="IPR036890">
    <property type="entry name" value="HATPase_C_sf"/>
</dbReference>
<sequence>MKVMQVALQSHHHTFTVAELDSHAVPARAREAITSWTGADHPRAYDLQLLATELITNAVRYGLGTMPATRWVRMRLEREPSFLRLVVIDPGHACTFPHLRRPVNDPGPDDEDAMIECGRGLQVVHAITGGAWGHYYNVQNEQVVWALLTAG</sequence>
<organism evidence="3 4">
    <name type="scientific">Nonomuraea glycinis</name>
    <dbReference type="NCBI Taxonomy" id="2047744"/>
    <lineage>
        <taxon>Bacteria</taxon>
        <taxon>Bacillati</taxon>
        <taxon>Actinomycetota</taxon>
        <taxon>Actinomycetes</taxon>
        <taxon>Streptosporangiales</taxon>
        <taxon>Streptosporangiaceae</taxon>
        <taxon>Nonomuraea</taxon>
    </lineage>
</organism>
<dbReference type="Proteomes" id="UP000660745">
    <property type="component" value="Unassembled WGS sequence"/>
</dbReference>
<name>A0A918E5B3_9ACTN</name>
<dbReference type="InterPro" id="IPR050267">
    <property type="entry name" value="Anti-sigma-factor_SerPK"/>
</dbReference>
<reference evidence="3" key="1">
    <citation type="journal article" date="2014" name="Int. J. Syst. Evol. Microbiol.">
        <title>Complete genome sequence of Corynebacterium casei LMG S-19264T (=DSM 44701T), isolated from a smear-ripened cheese.</title>
        <authorList>
            <consortium name="US DOE Joint Genome Institute (JGI-PGF)"/>
            <person name="Walter F."/>
            <person name="Albersmeier A."/>
            <person name="Kalinowski J."/>
            <person name="Ruckert C."/>
        </authorList>
    </citation>
    <scope>NUCLEOTIDE SEQUENCE</scope>
    <source>
        <strain evidence="3">CGMCC 4.7430</strain>
    </source>
</reference>
<keyword evidence="1" id="KW-0808">Transferase</keyword>
<evidence type="ECO:0000256" key="1">
    <source>
        <dbReference type="ARBA" id="ARBA00022527"/>
    </source>
</evidence>
<dbReference type="CDD" id="cd16936">
    <property type="entry name" value="HATPase_RsbW-like"/>
    <property type="match status" value="1"/>
</dbReference>
<dbReference type="AlphaFoldDB" id="A0A918E5B3"/>
<comment type="caution">
    <text evidence="3">The sequence shown here is derived from an EMBL/GenBank/DDBJ whole genome shotgun (WGS) entry which is preliminary data.</text>
</comment>
<dbReference type="EMBL" id="BMNK01000003">
    <property type="protein sequence ID" value="GGP05667.1"/>
    <property type="molecule type" value="Genomic_DNA"/>
</dbReference>
<reference evidence="3" key="2">
    <citation type="submission" date="2020-09" db="EMBL/GenBank/DDBJ databases">
        <authorList>
            <person name="Sun Q."/>
            <person name="Zhou Y."/>
        </authorList>
    </citation>
    <scope>NUCLEOTIDE SEQUENCE</scope>
    <source>
        <strain evidence="3">CGMCC 4.7430</strain>
    </source>
</reference>